<evidence type="ECO:0000259" key="7">
    <source>
        <dbReference type="Pfam" id="PF00266"/>
    </source>
</evidence>
<evidence type="ECO:0000313" key="9">
    <source>
        <dbReference type="Proteomes" id="UP000070544"/>
    </source>
</evidence>
<comment type="cofactor">
    <cofactor evidence="1 6">
        <name>pyridoxal 5'-phosphate</name>
        <dbReference type="ChEBI" id="CHEBI:597326"/>
    </cofactor>
</comment>
<dbReference type="InterPro" id="IPR015421">
    <property type="entry name" value="PyrdxlP-dep_Trfase_major"/>
</dbReference>
<proteinExistence type="inferred from homology"/>
<dbReference type="GO" id="GO:0005777">
    <property type="term" value="C:peroxisome"/>
    <property type="evidence" value="ECO:0007669"/>
    <property type="project" value="TreeGrafter"/>
</dbReference>
<reference evidence="8 9" key="1">
    <citation type="journal article" date="2015" name="Genome Biol. Evol.">
        <title>Phylogenomic analyses indicate that early fungi evolved digesting cell walls of algal ancestors of land plants.</title>
        <authorList>
            <person name="Chang Y."/>
            <person name="Wang S."/>
            <person name="Sekimoto S."/>
            <person name="Aerts A.L."/>
            <person name="Choi C."/>
            <person name="Clum A."/>
            <person name="LaButti K.M."/>
            <person name="Lindquist E.A."/>
            <person name="Yee Ngan C."/>
            <person name="Ohm R.A."/>
            <person name="Salamov A.A."/>
            <person name="Grigoriev I.V."/>
            <person name="Spatafora J.W."/>
            <person name="Berbee M.L."/>
        </authorList>
    </citation>
    <scope>NUCLEOTIDE SEQUENCE [LARGE SCALE GENOMIC DNA]</scope>
    <source>
        <strain evidence="8 9">JEL478</strain>
    </source>
</reference>
<keyword evidence="9" id="KW-1185">Reference proteome</keyword>
<feature type="domain" description="Aminotransferase class V" evidence="7">
    <location>
        <begin position="53"/>
        <end position="287"/>
    </location>
</feature>
<evidence type="ECO:0000256" key="4">
    <source>
        <dbReference type="ARBA" id="ARBA00022898"/>
    </source>
</evidence>
<dbReference type="SUPFAM" id="SSF53383">
    <property type="entry name" value="PLP-dependent transferases"/>
    <property type="match status" value="1"/>
</dbReference>
<keyword evidence="4 6" id="KW-0663">Pyridoxal phosphate</keyword>
<feature type="modified residue" description="N6-(pyridoxal phosphate)lysine" evidence="6">
    <location>
        <position position="205"/>
    </location>
</feature>
<evidence type="ECO:0000256" key="2">
    <source>
        <dbReference type="ARBA" id="ARBA00009236"/>
    </source>
</evidence>
<dbReference type="OrthoDB" id="2129372at2759"/>
<dbReference type="Proteomes" id="UP000070544">
    <property type="component" value="Unassembled WGS sequence"/>
</dbReference>
<dbReference type="Gene3D" id="3.40.640.10">
    <property type="entry name" value="Type I PLP-dependent aspartate aminotransferase-like (Major domain)"/>
    <property type="match status" value="1"/>
</dbReference>
<dbReference type="GO" id="GO:0004760">
    <property type="term" value="F:L-serine-pyruvate transaminase activity"/>
    <property type="evidence" value="ECO:0007669"/>
    <property type="project" value="TreeGrafter"/>
</dbReference>
<comment type="similarity">
    <text evidence="2">Belongs to the class-V pyridoxal-phosphate-dependent aminotransferase family.</text>
</comment>
<dbReference type="InterPro" id="IPR024169">
    <property type="entry name" value="SP_NH2Trfase/AEP_transaminase"/>
</dbReference>
<sequence>MTSYLNKHLPGRNIFANPGPTNVPLSVQYASIAPSMDSRDEDFLANVYQPSLEGLKRVLKTTTAQIFLNSASGHGAWEAVLVNLLSPGDKIFIVESGIFSEAWGGMAKNLGLVPQILPSNQRTGIDVSEINKALLADTAHDVKAICVVHNETSTGVTLPLAEIRKAIDETGHPALFLVDAISSLASIDFRMDEWGVDGVIVGGQKGLMLPVGLSFAAVSPKAWAATERSTSHKHYFSWRVMASRPHKSFVGTPPTHMLFALRESLRLIDAEGGIDAVLARHSRFAEAVRRCTLYWGKGDDGVQKEGAPYIYCTAPERFSDTVTTVVIPGDGKATEVRKTAFQLGVTLGLGISRETSGKAVRLGHIGDNNEASILSLLGVVETALNIAGVPHYPGGVVKAVQYFAQSTAVSATAVEENKVETSAKFNGHAAPAAQKE</sequence>
<dbReference type="InterPro" id="IPR000192">
    <property type="entry name" value="Aminotrans_V_dom"/>
</dbReference>
<evidence type="ECO:0000256" key="3">
    <source>
        <dbReference type="ARBA" id="ARBA00013049"/>
    </source>
</evidence>
<dbReference type="STRING" id="1344416.A0A139AA95"/>
<organism evidence="8 9">
    <name type="scientific">Gonapodya prolifera (strain JEL478)</name>
    <name type="common">Monoblepharis prolifera</name>
    <dbReference type="NCBI Taxonomy" id="1344416"/>
    <lineage>
        <taxon>Eukaryota</taxon>
        <taxon>Fungi</taxon>
        <taxon>Fungi incertae sedis</taxon>
        <taxon>Chytridiomycota</taxon>
        <taxon>Chytridiomycota incertae sedis</taxon>
        <taxon>Monoblepharidomycetes</taxon>
        <taxon>Monoblepharidales</taxon>
        <taxon>Gonapodyaceae</taxon>
        <taxon>Gonapodya</taxon>
    </lineage>
</organism>
<dbReference type="PANTHER" id="PTHR21152:SF40">
    <property type="entry name" value="ALANINE--GLYOXYLATE AMINOTRANSFERASE"/>
    <property type="match status" value="1"/>
</dbReference>
<dbReference type="GO" id="GO:0019265">
    <property type="term" value="P:glycine biosynthetic process, by transamination of glyoxylate"/>
    <property type="evidence" value="ECO:0007669"/>
    <property type="project" value="TreeGrafter"/>
</dbReference>
<protein>
    <recommendedName>
        <fullName evidence="3">alanine--glyoxylate transaminase</fullName>
        <ecNumber evidence="3">2.6.1.44</ecNumber>
    </recommendedName>
</protein>
<dbReference type="Gene3D" id="3.90.1150.10">
    <property type="entry name" value="Aspartate Aminotransferase, domain 1"/>
    <property type="match status" value="1"/>
</dbReference>
<dbReference type="InterPro" id="IPR015422">
    <property type="entry name" value="PyrdxlP-dep_Trfase_small"/>
</dbReference>
<dbReference type="InterPro" id="IPR015424">
    <property type="entry name" value="PyrdxlP-dep_Trfase"/>
</dbReference>
<dbReference type="FunFam" id="3.40.640.10:FF:000054">
    <property type="entry name" value="Serine--glyoxylate aminotransferase"/>
    <property type="match status" value="1"/>
</dbReference>
<feature type="binding site" evidence="5">
    <location>
        <position position="361"/>
    </location>
    <ligand>
        <name>substrate</name>
    </ligand>
</feature>
<dbReference type="PANTHER" id="PTHR21152">
    <property type="entry name" value="AMINOTRANSFERASE CLASS V"/>
    <property type="match status" value="1"/>
</dbReference>
<evidence type="ECO:0000313" key="8">
    <source>
        <dbReference type="EMBL" id="KXS13609.1"/>
    </source>
</evidence>
<evidence type="ECO:0000256" key="6">
    <source>
        <dbReference type="PIRSR" id="PIRSR000524-50"/>
    </source>
</evidence>
<dbReference type="EC" id="2.6.1.44" evidence="3"/>
<dbReference type="GO" id="GO:0008453">
    <property type="term" value="F:alanine-glyoxylate transaminase activity"/>
    <property type="evidence" value="ECO:0007669"/>
    <property type="project" value="UniProtKB-EC"/>
</dbReference>
<dbReference type="PIRSF" id="PIRSF000524">
    <property type="entry name" value="SPT"/>
    <property type="match status" value="1"/>
</dbReference>
<evidence type="ECO:0000256" key="1">
    <source>
        <dbReference type="ARBA" id="ARBA00001933"/>
    </source>
</evidence>
<name>A0A139AA95_GONPJ</name>
<evidence type="ECO:0000256" key="5">
    <source>
        <dbReference type="PIRSR" id="PIRSR000524-1"/>
    </source>
</evidence>
<accession>A0A139AA95</accession>
<dbReference type="AlphaFoldDB" id="A0A139AA95"/>
<dbReference type="Pfam" id="PF00266">
    <property type="entry name" value="Aminotran_5"/>
    <property type="match status" value="1"/>
</dbReference>
<dbReference type="EMBL" id="KQ965776">
    <property type="protein sequence ID" value="KXS13609.1"/>
    <property type="molecule type" value="Genomic_DNA"/>
</dbReference>
<gene>
    <name evidence="8" type="ORF">M427DRAFT_71208</name>
</gene>